<protein>
    <recommendedName>
        <fullName evidence="1">Polysaccharide pyruvyl transferase domain-containing protein</fullName>
    </recommendedName>
</protein>
<sequence>MITTRVERMRWPPCPVQRMPWFWLPSKATNFGDDYNLDLGAALLHRAPLRTYSPSSSYSSGLWMTSDREVSPKVVACGSVLPVVRKGDVVAGPGGYAMQRGINFDALRDPNTTIASVRGPDTASLLRNHSVDHSDFLPNIDPGLLAGTLVWPHLRNKPQRGSTGASEKPRRVCLIPHGSDVAFERHARRFWTDIHILSVHQRASKMAIAMGECNLILSTSLHGLVFADAFQIPSIWIHSKGTSQKPFKFNDYFASLGHPRNHWAPSIKAALDIPQQYTRPVLSDVVFEDLARHYLESFPFSRVCGKEVE</sequence>
<evidence type="ECO:0000313" key="2">
    <source>
        <dbReference type="EMBL" id="CAD9049123.1"/>
    </source>
</evidence>
<feature type="domain" description="Polysaccharide pyruvyl transferase" evidence="1">
    <location>
        <begin position="114"/>
        <end position="237"/>
    </location>
</feature>
<reference evidence="2" key="1">
    <citation type="submission" date="2021-01" db="EMBL/GenBank/DDBJ databases">
        <authorList>
            <person name="Corre E."/>
            <person name="Pelletier E."/>
            <person name="Niang G."/>
            <person name="Scheremetjew M."/>
            <person name="Finn R."/>
            <person name="Kale V."/>
            <person name="Holt S."/>
            <person name="Cochrane G."/>
            <person name="Meng A."/>
            <person name="Brown T."/>
            <person name="Cohen L."/>
        </authorList>
    </citation>
    <scope>NUCLEOTIDE SEQUENCE</scope>
    <source>
        <strain evidence="2">CCMP3346</strain>
    </source>
</reference>
<gene>
    <name evidence="2" type="ORF">VBRA1451_LOCUS4182</name>
</gene>
<dbReference type="InterPro" id="IPR007345">
    <property type="entry name" value="Polysacch_pyruvyl_Trfase"/>
</dbReference>
<accession>A0A7S1NZ11</accession>
<proteinExistence type="predicted"/>
<evidence type="ECO:0000259" key="1">
    <source>
        <dbReference type="Pfam" id="PF04230"/>
    </source>
</evidence>
<dbReference type="AlphaFoldDB" id="A0A7S1NZ11"/>
<dbReference type="Pfam" id="PF04230">
    <property type="entry name" value="PS_pyruv_trans"/>
    <property type="match status" value="1"/>
</dbReference>
<organism evidence="2">
    <name type="scientific">Vitrella brassicaformis</name>
    <dbReference type="NCBI Taxonomy" id="1169539"/>
    <lineage>
        <taxon>Eukaryota</taxon>
        <taxon>Sar</taxon>
        <taxon>Alveolata</taxon>
        <taxon>Colpodellida</taxon>
        <taxon>Vitrellaceae</taxon>
        <taxon>Vitrella</taxon>
    </lineage>
</organism>
<dbReference type="EMBL" id="HBGB01007351">
    <property type="protein sequence ID" value="CAD9049123.1"/>
    <property type="molecule type" value="Transcribed_RNA"/>
</dbReference>
<name>A0A7S1NZ11_9ALVE</name>